<keyword evidence="2" id="KW-1185">Reference proteome</keyword>
<dbReference type="RefSeq" id="WP_164362672.1">
    <property type="nucleotide sequence ID" value="NZ_CP066776.1"/>
</dbReference>
<dbReference type="Proteomes" id="UP000475117">
    <property type="component" value="Chromosome"/>
</dbReference>
<protein>
    <submittedName>
        <fullName evidence="1">Uncharacterized protein</fullName>
    </submittedName>
</protein>
<accession>A0A6B3L9T7</accession>
<reference evidence="1 2" key="1">
    <citation type="submission" date="2020-12" db="EMBL/GenBank/DDBJ databases">
        <title>Sulforoseuscoccus oceanibium gen. nov., sp. nov., a representative of the phylum Verrucomicrobia with special cytoplasmic membrane, and proposal of Sulforoseuscoccusaceae fam. nov.</title>
        <authorList>
            <person name="Xi F."/>
        </authorList>
    </citation>
    <scope>NUCLEOTIDE SEQUENCE [LARGE SCALE GENOMIC DNA]</scope>
    <source>
        <strain evidence="1 2">T37</strain>
    </source>
</reference>
<gene>
    <name evidence="1" type="ORF">G3M56_005550</name>
</gene>
<evidence type="ECO:0000313" key="1">
    <source>
        <dbReference type="EMBL" id="QQL46046.1"/>
    </source>
</evidence>
<dbReference type="KEGG" id="soa:G3M56_005550"/>
<proteinExistence type="predicted"/>
<dbReference type="EMBL" id="CP066776">
    <property type="protein sequence ID" value="QQL46046.1"/>
    <property type="molecule type" value="Genomic_DNA"/>
</dbReference>
<sequence>MKWLSLALVMAALSVVSVRADADAKSARLYYAWHQMCLVDDTDAIDRQIARYEKKLKADANDHLAKAYLGSACALRAKASFWGPTKLKFLRRGEKLMNGAVNAAPNDARVRMVRAIGFYKIPKRFDKRPTSLKDFEKLIPVATGKNNALEVNERQAVLYYAWLAFKEEGHEQAAELKAACHRLAPNSKYGKLTK</sequence>
<name>A0A6B3L9T7_9BACT</name>
<dbReference type="AlphaFoldDB" id="A0A6B3L9T7"/>
<evidence type="ECO:0000313" key="2">
    <source>
        <dbReference type="Proteomes" id="UP000475117"/>
    </source>
</evidence>
<organism evidence="1 2">
    <name type="scientific">Sulfuriroseicoccus oceanibius</name>
    <dbReference type="NCBI Taxonomy" id="2707525"/>
    <lineage>
        <taxon>Bacteria</taxon>
        <taxon>Pseudomonadati</taxon>
        <taxon>Verrucomicrobiota</taxon>
        <taxon>Verrucomicrobiia</taxon>
        <taxon>Verrucomicrobiales</taxon>
        <taxon>Verrucomicrobiaceae</taxon>
        <taxon>Sulfuriroseicoccus</taxon>
    </lineage>
</organism>